<name>A0A5E5PAR6_9BURK</name>
<dbReference type="Proteomes" id="UP000364291">
    <property type="component" value="Unassembled WGS sequence"/>
</dbReference>
<dbReference type="AlphaFoldDB" id="A0A5E5PAR6"/>
<dbReference type="OrthoDB" id="9957672at2"/>
<evidence type="ECO:0000313" key="3">
    <source>
        <dbReference type="Proteomes" id="UP000364291"/>
    </source>
</evidence>
<sequence>MFDSLVDGFSTAFPAVQTEIYTRIMQPVLFATGLISFAANGIRDPLPPQAGRLADDGEGFRARQWFGLRRLWASVPARRPGASDSASRTDGTGRTKSA</sequence>
<evidence type="ECO:0000313" key="2">
    <source>
        <dbReference type="EMBL" id="VVG73404.1"/>
    </source>
</evidence>
<feature type="compositionally biased region" description="Polar residues" evidence="1">
    <location>
        <begin position="84"/>
        <end position="98"/>
    </location>
</feature>
<dbReference type="EMBL" id="CABPSX010000011">
    <property type="protein sequence ID" value="VVG73404.1"/>
    <property type="molecule type" value="Genomic_DNA"/>
</dbReference>
<proteinExistence type="predicted"/>
<dbReference type="RefSeq" id="WP_094067769.1">
    <property type="nucleotide sequence ID" value="NZ_CABPSX010000011.1"/>
</dbReference>
<protein>
    <submittedName>
        <fullName evidence="2">Fatty acid hydroxylase</fullName>
    </submittedName>
</protein>
<gene>
    <name evidence="2" type="ORF">PAP18089_04413</name>
</gene>
<accession>A0A5E5PAR6</accession>
<reference evidence="2 3" key="1">
    <citation type="submission" date="2019-08" db="EMBL/GenBank/DDBJ databases">
        <authorList>
            <person name="Peeters C."/>
        </authorList>
    </citation>
    <scope>NUCLEOTIDE SEQUENCE [LARGE SCALE GENOMIC DNA]</scope>
    <source>
        <strain evidence="2 3">LMG 18089</strain>
    </source>
</reference>
<evidence type="ECO:0000256" key="1">
    <source>
        <dbReference type="SAM" id="MobiDB-lite"/>
    </source>
</evidence>
<organism evidence="2 3">
    <name type="scientific">Pandoraea apista</name>
    <dbReference type="NCBI Taxonomy" id="93218"/>
    <lineage>
        <taxon>Bacteria</taxon>
        <taxon>Pseudomonadati</taxon>
        <taxon>Pseudomonadota</taxon>
        <taxon>Betaproteobacteria</taxon>
        <taxon>Burkholderiales</taxon>
        <taxon>Burkholderiaceae</taxon>
        <taxon>Pandoraea</taxon>
    </lineage>
</organism>
<feature type="region of interest" description="Disordered" evidence="1">
    <location>
        <begin position="77"/>
        <end position="98"/>
    </location>
</feature>